<sequence length="241" mass="27106">MEGSLTRVDSGNAQSGPYFEIKTRFIQDLLQKALPTDKFPGGVEMFYPTAPHLVWPSTPLSDDESDDFSFEEKGSQQQTWTWGFTGDHQRDRIERWEDSIWYLLDVIKESGPFDGIVAFSLGAAVALTLLSLTEGKASEEVMGALGLDLTDLPPRFKFAICCSGFVFKHPFYDSLYAPKIKTPTLHFVSAWDPVILENLTLRAAARCSMSRLVYHPGSHFVPRGRFAQKAMLEFVMEHTLS</sequence>
<dbReference type="Gene3D" id="3.40.50.1820">
    <property type="entry name" value="alpha/beta hydrolase"/>
    <property type="match status" value="1"/>
</dbReference>
<evidence type="ECO:0000259" key="2">
    <source>
        <dbReference type="Pfam" id="PF03959"/>
    </source>
</evidence>
<proteinExistence type="predicted"/>
<reference evidence="3 4" key="1">
    <citation type="submission" date="2018-05" db="EMBL/GenBank/DDBJ databases">
        <title>Genome sequencing and assembly of the regulated plant pathogen Lachnellula willkommii and related sister species for the development of diagnostic species identification markers.</title>
        <authorList>
            <person name="Giroux E."/>
            <person name="Bilodeau G."/>
        </authorList>
    </citation>
    <scope>NUCLEOTIDE SEQUENCE [LARGE SCALE GENOMIC DNA]</scope>
    <source>
        <strain evidence="3 4">CBS 268.59</strain>
    </source>
</reference>
<gene>
    <name evidence="3" type="primary">dfr1</name>
    <name evidence="3" type="ORF">LSUE1_G006934</name>
</gene>
<dbReference type="PANTHER" id="PTHR48070:SF6">
    <property type="entry name" value="ESTERASE OVCA2"/>
    <property type="match status" value="1"/>
</dbReference>
<dbReference type="InterPro" id="IPR050593">
    <property type="entry name" value="LovG"/>
</dbReference>
<comment type="caution">
    <text evidence="3">The sequence shown here is derived from an EMBL/GenBank/DDBJ whole genome shotgun (WGS) entry which is preliminary data.</text>
</comment>
<keyword evidence="1" id="KW-0378">Hydrolase</keyword>
<name>A0A8T9C1F7_9HELO</name>
<dbReference type="GO" id="GO:0005737">
    <property type="term" value="C:cytoplasm"/>
    <property type="evidence" value="ECO:0007669"/>
    <property type="project" value="TreeGrafter"/>
</dbReference>
<accession>A0A8T9C1F7</accession>
<dbReference type="AlphaFoldDB" id="A0A8T9C1F7"/>
<evidence type="ECO:0000256" key="1">
    <source>
        <dbReference type="ARBA" id="ARBA00022801"/>
    </source>
</evidence>
<dbReference type="InterPro" id="IPR005645">
    <property type="entry name" value="FSH-like_dom"/>
</dbReference>
<protein>
    <submittedName>
        <fullName evidence="3">Dihydrofolate reductase</fullName>
    </submittedName>
</protein>
<organism evidence="3 4">
    <name type="scientific">Lachnellula suecica</name>
    <dbReference type="NCBI Taxonomy" id="602035"/>
    <lineage>
        <taxon>Eukaryota</taxon>
        <taxon>Fungi</taxon>
        <taxon>Dikarya</taxon>
        <taxon>Ascomycota</taxon>
        <taxon>Pezizomycotina</taxon>
        <taxon>Leotiomycetes</taxon>
        <taxon>Helotiales</taxon>
        <taxon>Lachnaceae</taxon>
        <taxon>Lachnellula</taxon>
    </lineage>
</organism>
<dbReference type="InterPro" id="IPR029058">
    <property type="entry name" value="AB_hydrolase_fold"/>
</dbReference>
<dbReference type="GO" id="GO:0005634">
    <property type="term" value="C:nucleus"/>
    <property type="evidence" value="ECO:0007669"/>
    <property type="project" value="TreeGrafter"/>
</dbReference>
<dbReference type="OrthoDB" id="2094269at2759"/>
<dbReference type="EMBL" id="QGMK01000930">
    <property type="protein sequence ID" value="TVY75861.1"/>
    <property type="molecule type" value="Genomic_DNA"/>
</dbReference>
<dbReference type="GO" id="GO:0019748">
    <property type="term" value="P:secondary metabolic process"/>
    <property type="evidence" value="ECO:0007669"/>
    <property type="project" value="TreeGrafter"/>
</dbReference>
<dbReference type="SUPFAM" id="SSF53474">
    <property type="entry name" value="alpha/beta-Hydrolases"/>
    <property type="match status" value="1"/>
</dbReference>
<keyword evidence="4" id="KW-1185">Reference proteome</keyword>
<feature type="domain" description="Serine hydrolase" evidence="2">
    <location>
        <begin position="11"/>
        <end position="225"/>
    </location>
</feature>
<dbReference type="PANTHER" id="PTHR48070">
    <property type="entry name" value="ESTERASE OVCA2"/>
    <property type="match status" value="1"/>
</dbReference>
<dbReference type="GO" id="GO:0016787">
    <property type="term" value="F:hydrolase activity"/>
    <property type="evidence" value="ECO:0007669"/>
    <property type="project" value="UniProtKB-KW"/>
</dbReference>
<dbReference type="Pfam" id="PF03959">
    <property type="entry name" value="FSH1"/>
    <property type="match status" value="1"/>
</dbReference>
<evidence type="ECO:0000313" key="3">
    <source>
        <dbReference type="EMBL" id="TVY75861.1"/>
    </source>
</evidence>
<evidence type="ECO:0000313" key="4">
    <source>
        <dbReference type="Proteomes" id="UP000469558"/>
    </source>
</evidence>
<dbReference type="Proteomes" id="UP000469558">
    <property type="component" value="Unassembled WGS sequence"/>
</dbReference>